<dbReference type="AlphaFoldDB" id="A0A922CIT2"/>
<reference evidence="6" key="1">
    <citation type="journal article" date="2016" name="Insect Biochem. Mol. Biol.">
        <title>Multifaceted biological insights from a draft genome sequence of the tobacco hornworm moth, Manduca sexta.</title>
        <authorList>
            <person name="Kanost M.R."/>
            <person name="Arrese E.L."/>
            <person name="Cao X."/>
            <person name="Chen Y.R."/>
            <person name="Chellapilla S."/>
            <person name="Goldsmith M.R."/>
            <person name="Grosse-Wilde E."/>
            <person name="Heckel D.G."/>
            <person name="Herndon N."/>
            <person name="Jiang H."/>
            <person name="Papanicolaou A."/>
            <person name="Qu J."/>
            <person name="Soulages J.L."/>
            <person name="Vogel H."/>
            <person name="Walters J."/>
            <person name="Waterhouse R.M."/>
            <person name="Ahn S.J."/>
            <person name="Almeida F.C."/>
            <person name="An C."/>
            <person name="Aqrawi P."/>
            <person name="Bretschneider A."/>
            <person name="Bryant W.B."/>
            <person name="Bucks S."/>
            <person name="Chao H."/>
            <person name="Chevignon G."/>
            <person name="Christen J.M."/>
            <person name="Clarke D.F."/>
            <person name="Dittmer N.T."/>
            <person name="Ferguson L.C.F."/>
            <person name="Garavelou S."/>
            <person name="Gordon K.H.J."/>
            <person name="Gunaratna R.T."/>
            <person name="Han Y."/>
            <person name="Hauser F."/>
            <person name="He Y."/>
            <person name="Heidel-Fischer H."/>
            <person name="Hirsh A."/>
            <person name="Hu Y."/>
            <person name="Jiang H."/>
            <person name="Kalra D."/>
            <person name="Klinner C."/>
            <person name="Konig C."/>
            <person name="Kovar C."/>
            <person name="Kroll A.R."/>
            <person name="Kuwar S.S."/>
            <person name="Lee S.L."/>
            <person name="Lehman R."/>
            <person name="Li K."/>
            <person name="Li Z."/>
            <person name="Liang H."/>
            <person name="Lovelace S."/>
            <person name="Lu Z."/>
            <person name="Mansfield J.H."/>
            <person name="McCulloch K.J."/>
            <person name="Mathew T."/>
            <person name="Morton B."/>
            <person name="Muzny D.M."/>
            <person name="Neunemann D."/>
            <person name="Ongeri F."/>
            <person name="Pauchet Y."/>
            <person name="Pu L.L."/>
            <person name="Pyrousis I."/>
            <person name="Rao X.J."/>
            <person name="Redding A."/>
            <person name="Roesel C."/>
            <person name="Sanchez-Gracia A."/>
            <person name="Schaack S."/>
            <person name="Shukla A."/>
            <person name="Tetreau G."/>
            <person name="Wang Y."/>
            <person name="Xiong G.H."/>
            <person name="Traut W."/>
            <person name="Walsh T.K."/>
            <person name="Worley K.C."/>
            <person name="Wu D."/>
            <person name="Wu W."/>
            <person name="Wu Y.Q."/>
            <person name="Zhang X."/>
            <person name="Zou Z."/>
            <person name="Zucker H."/>
            <person name="Briscoe A.D."/>
            <person name="Burmester T."/>
            <person name="Clem R.J."/>
            <person name="Feyereisen R."/>
            <person name="Grimmelikhuijzen C.J.P."/>
            <person name="Hamodrakas S.J."/>
            <person name="Hansson B.S."/>
            <person name="Huguet E."/>
            <person name="Jermiin L.S."/>
            <person name="Lan Q."/>
            <person name="Lehman H.K."/>
            <person name="Lorenzen M."/>
            <person name="Merzendorfer H."/>
            <person name="Michalopoulos I."/>
            <person name="Morton D.B."/>
            <person name="Muthukrishnan S."/>
            <person name="Oakeshott J.G."/>
            <person name="Palmer W."/>
            <person name="Park Y."/>
            <person name="Passarelli A.L."/>
            <person name="Rozas J."/>
            <person name="Schwartz L.M."/>
            <person name="Smith W."/>
            <person name="Southgate A."/>
            <person name="Vilcinskas A."/>
            <person name="Vogt R."/>
            <person name="Wang P."/>
            <person name="Werren J."/>
            <person name="Yu X.Q."/>
            <person name="Zhou J.J."/>
            <person name="Brown S.J."/>
            <person name="Scherer S.E."/>
            <person name="Richards S."/>
            <person name="Blissard G.W."/>
        </authorList>
    </citation>
    <scope>NUCLEOTIDE SEQUENCE</scope>
</reference>
<dbReference type="EMBL" id="JH668342">
    <property type="protein sequence ID" value="KAG6447168.1"/>
    <property type="molecule type" value="Genomic_DNA"/>
</dbReference>
<dbReference type="GO" id="GO:0007304">
    <property type="term" value="P:chorion-containing eggshell formation"/>
    <property type="evidence" value="ECO:0007669"/>
    <property type="project" value="InterPro"/>
</dbReference>
<comment type="caution">
    <text evidence="6">The sequence shown here is derived from an EMBL/GenBank/DDBJ whole genome shotgun (WGS) entry which is preliminary data.</text>
</comment>
<reference evidence="6" key="2">
    <citation type="submission" date="2020-12" db="EMBL/GenBank/DDBJ databases">
        <authorList>
            <person name="Kanost M."/>
        </authorList>
    </citation>
    <scope>NUCLEOTIDE SEQUENCE</scope>
</reference>
<accession>A0A922CIT2</accession>
<dbReference type="GO" id="GO:0005213">
    <property type="term" value="F:structural constituent of egg chorion"/>
    <property type="evidence" value="ECO:0007669"/>
    <property type="project" value="InterPro"/>
</dbReference>
<feature type="signal peptide" evidence="5">
    <location>
        <begin position="1"/>
        <end position="20"/>
    </location>
</feature>
<comment type="similarity">
    <text evidence="2 4">Belongs to the chorion protein family.</text>
</comment>
<proteinExistence type="inferred from homology"/>
<gene>
    <name evidence="6" type="ORF">O3G_MSEX004863</name>
</gene>
<evidence type="ECO:0000256" key="1">
    <source>
        <dbReference type="ARBA" id="ARBA00003434"/>
    </source>
</evidence>
<protein>
    <submittedName>
        <fullName evidence="6">Uncharacterized protein</fullName>
    </submittedName>
</protein>
<dbReference type="EMBL" id="JH668342">
    <property type="protein sequence ID" value="KAG6447169.1"/>
    <property type="molecule type" value="Genomic_DNA"/>
</dbReference>
<keyword evidence="3" id="KW-0677">Repeat</keyword>
<comment type="function">
    <text evidence="1">This protein is one of many from the eggshell of the silk moth.</text>
</comment>
<dbReference type="GO" id="GO:0042600">
    <property type="term" value="C:egg chorion"/>
    <property type="evidence" value="ECO:0007669"/>
    <property type="project" value="InterPro"/>
</dbReference>
<keyword evidence="7" id="KW-1185">Reference proteome</keyword>
<feature type="chain" id="PRO_5038324601" evidence="5">
    <location>
        <begin position="21"/>
        <end position="209"/>
    </location>
</feature>
<dbReference type="Pfam" id="PF01723">
    <property type="entry name" value="Chorion_1"/>
    <property type="match status" value="1"/>
</dbReference>
<dbReference type="Proteomes" id="UP000791440">
    <property type="component" value="Unassembled WGS sequence"/>
</dbReference>
<evidence type="ECO:0000313" key="6">
    <source>
        <dbReference type="EMBL" id="KAG6447168.1"/>
    </source>
</evidence>
<name>A0A922CIT2_MANSE</name>
<evidence type="ECO:0000256" key="5">
    <source>
        <dbReference type="SAM" id="SignalP"/>
    </source>
</evidence>
<organism evidence="6 7">
    <name type="scientific">Manduca sexta</name>
    <name type="common">Tobacco hawkmoth</name>
    <name type="synonym">Tobacco hornworm</name>
    <dbReference type="NCBI Taxonomy" id="7130"/>
    <lineage>
        <taxon>Eukaryota</taxon>
        <taxon>Metazoa</taxon>
        <taxon>Ecdysozoa</taxon>
        <taxon>Arthropoda</taxon>
        <taxon>Hexapoda</taxon>
        <taxon>Insecta</taxon>
        <taxon>Pterygota</taxon>
        <taxon>Neoptera</taxon>
        <taxon>Endopterygota</taxon>
        <taxon>Lepidoptera</taxon>
        <taxon>Glossata</taxon>
        <taxon>Ditrysia</taxon>
        <taxon>Bombycoidea</taxon>
        <taxon>Sphingidae</taxon>
        <taxon>Sphinginae</taxon>
        <taxon>Sphingini</taxon>
        <taxon>Manduca</taxon>
    </lineage>
</organism>
<dbReference type="InterPro" id="IPR002635">
    <property type="entry name" value="Chorion"/>
</dbReference>
<evidence type="ECO:0000313" key="7">
    <source>
        <dbReference type="Proteomes" id="UP000791440"/>
    </source>
</evidence>
<sequence length="209" mass="19823">MAFKAIVLCATALFVQTVFSQCLGRIAGPLAARPALALDGLGYDAWGYDGLTGWNAGRLGCGAYGPAIAPAVDIAAVSTLNAAYGGGLPVATASPAAPTGLAVASENVYEGAVAVAGNLPFLGTVAMEGVFPTAGAGAVSYGCGDGAVAITAEGPIAGPAAIAPAMAPLGLAAVGPAAIAPAMAPLGLAAAAPFGIASRGCGCGGPYLY</sequence>
<keyword evidence="5" id="KW-0732">Signal</keyword>
<evidence type="ECO:0000256" key="4">
    <source>
        <dbReference type="RuleBase" id="RU004378"/>
    </source>
</evidence>
<evidence type="ECO:0000256" key="2">
    <source>
        <dbReference type="ARBA" id="ARBA00005906"/>
    </source>
</evidence>
<evidence type="ECO:0000256" key="3">
    <source>
        <dbReference type="ARBA" id="ARBA00022737"/>
    </source>
</evidence>